<reference evidence="3" key="1">
    <citation type="submission" date="2017-09" db="EMBL/GenBank/DDBJ databases">
        <title>Depth-based differentiation of microbial function through sediment-hosted aquifers and enrichment of novel symbionts in the deep terrestrial subsurface.</title>
        <authorList>
            <person name="Probst A.J."/>
            <person name="Ladd B."/>
            <person name="Jarett J.K."/>
            <person name="Geller-Mcgrath D.E."/>
            <person name="Sieber C.M.K."/>
            <person name="Emerson J.B."/>
            <person name="Anantharaman K."/>
            <person name="Thomas B.C."/>
            <person name="Malmstrom R."/>
            <person name="Stieglmeier M."/>
            <person name="Klingl A."/>
            <person name="Woyke T."/>
            <person name="Ryan C.M."/>
            <person name="Banfield J.F."/>
        </authorList>
    </citation>
    <scope>NUCLEOTIDE SEQUENCE [LARGE SCALE GENOMIC DNA]</scope>
</reference>
<dbReference type="InterPro" id="IPR015424">
    <property type="entry name" value="PyrdxlP-dep_Trfase"/>
</dbReference>
<feature type="non-terminal residue" evidence="2">
    <location>
        <position position="70"/>
    </location>
</feature>
<sequence>MFSRTQNINLSPIKQIELLASKIPDVVSLAQGIPSFDTPEVVKKAAFKALSRGAVAKYSLTYGLPELRET</sequence>
<protein>
    <submittedName>
        <fullName evidence="2">Aminotransferase</fullName>
    </submittedName>
</protein>
<dbReference type="AlphaFoldDB" id="A0A2M7X631"/>
<proteinExistence type="predicted"/>
<gene>
    <name evidence="2" type="ORF">CO177_01410</name>
</gene>
<dbReference type="GO" id="GO:0030170">
    <property type="term" value="F:pyridoxal phosphate binding"/>
    <property type="evidence" value="ECO:0007669"/>
    <property type="project" value="InterPro"/>
</dbReference>
<keyword evidence="2" id="KW-0032">Aminotransferase</keyword>
<dbReference type="InterPro" id="IPR015422">
    <property type="entry name" value="PyrdxlP-dep_Trfase_small"/>
</dbReference>
<evidence type="ECO:0000259" key="1">
    <source>
        <dbReference type="Pfam" id="PF00155"/>
    </source>
</evidence>
<dbReference type="GO" id="GO:0008483">
    <property type="term" value="F:transaminase activity"/>
    <property type="evidence" value="ECO:0007669"/>
    <property type="project" value="UniProtKB-KW"/>
</dbReference>
<feature type="domain" description="Aminotransferase class I/classII large" evidence="1">
    <location>
        <begin position="25"/>
        <end position="69"/>
    </location>
</feature>
<evidence type="ECO:0000313" key="2">
    <source>
        <dbReference type="EMBL" id="PJA41598.1"/>
    </source>
</evidence>
<dbReference type="SUPFAM" id="SSF53383">
    <property type="entry name" value="PLP-dependent transferases"/>
    <property type="match status" value="1"/>
</dbReference>
<name>A0A2M7X631_9BACT</name>
<dbReference type="EMBL" id="PFWX01000036">
    <property type="protein sequence ID" value="PJA41598.1"/>
    <property type="molecule type" value="Genomic_DNA"/>
</dbReference>
<evidence type="ECO:0000313" key="3">
    <source>
        <dbReference type="Proteomes" id="UP000231634"/>
    </source>
</evidence>
<dbReference type="InterPro" id="IPR004839">
    <property type="entry name" value="Aminotransferase_I/II_large"/>
</dbReference>
<comment type="caution">
    <text evidence="2">The sequence shown here is derived from an EMBL/GenBank/DDBJ whole genome shotgun (WGS) entry which is preliminary data.</text>
</comment>
<keyword evidence="2" id="KW-0808">Transferase</keyword>
<dbReference type="Gene3D" id="3.90.1150.10">
    <property type="entry name" value="Aspartate Aminotransferase, domain 1"/>
    <property type="match status" value="1"/>
</dbReference>
<dbReference type="Proteomes" id="UP000231634">
    <property type="component" value="Unassembled WGS sequence"/>
</dbReference>
<dbReference type="Pfam" id="PF00155">
    <property type="entry name" value="Aminotran_1_2"/>
    <property type="match status" value="1"/>
</dbReference>
<organism evidence="2 3">
    <name type="scientific">Candidatus Wolfebacteria bacterium CG_4_9_14_3_um_filter_37_9</name>
    <dbReference type="NCBI Taxonomy" id="1975065"/>
    <lineage>
        <taxon>Bacteria</taxon>
        <taxon>Candidatus Wolfeibacteriota</taxon>
    </lineage>
</organism>
<accession>A0A2M7X631</accession>